<dbReference type="PIRSF" id="PIRSF028983">
    <property type="entry name" value="BCP1"/>
    <property type="match status" value="1"/>
</dbReference>
<dbReference type="EMBL" id="GEFM01005339">
    <property type="protein sequence ID" value="JAP70457.1"/>
    <property type="molecule type" value="mRNA"/>
</dbReference>
<dbReference type="GO" id="GO:0005634">
    <property type="term" value="C:nucleus"/>
    <property type="evidence" value="ECO:0007669"/>
    <property type="project" value="TreeGrafter"/>
</dbReference>
<sequence length="284" mass="32342">MAMSKRRKQLSNEEESEGSDHSNNNSDSEEDEFIDTEVNVDFEARTPDDSDFHGIKRLMQQLFLKARVNLTDLTNLILEQNFVSSVIKQCDDEMEDEEESMEDTEDGVFGVMSVVNVTEMKQRECVGQIVSMLRDHCRTSASGLLSKFDEYFAADKCQLGLILSERFVNIPPRIAVPLYDSLTRDVESAKGAGKKFDFSHLLLICKQYRPSENEQGAIFANAEEELFEEEAELQFEYSVTTETDTAVAGDWKEDDAEMTQIRKILVIPTSKWGRIMDKLKSALQ</sequence>
<dbReference type="InterPro" id="IPR025602">
    <property type="entry name" value="BCP1_family"/>
</dbReference>
<name>A0A131XUW7_IXORI</name>
<protein>
    <recommendedName>
        <fullName evidence="2">Protein BCCIP homolog</fullName>
    </recommendedName>
</protein>
<dbReference type="PANTHER" id="PTHR13261">
    <property type="entry name" value="BRCA2 AND CDKN1A INTERACTING PROTEIN"/>
    <property type="match status" value="1"/>
</dbReference>
<dbReference type="Pfam" id="PF13862">
    <property type="entry name" value="BCCIP"/>
    <property type="match status" value="1"/>
</dbReference>
<evidence type="ECO:0000313" key="4">
    <source>
        <dbReference type="EMBL" id="JAP70457.1"/>
    </source>
</evidence>
<comment type="similarity">
    <text evidence="1 2">Belongs to the BCP1 family.</text>
</comment>
<organism evidence="4">
    <name type="scientific">Ixodes ricinus</name>
    <name type="common">Common tick</name>
    <name type="synonym">Acarus ricinus</name>
    <dbReference type="NCBI Taxonomy" id="34613"/>
    <lineage>
        <taxon>Eukaryota</taxon>
        <taxon>Metazoa</taxon>
        <taxon>Ecdysozoa</taxon>
        <taxon>Arthropoda</taxon>
        <taxon>Chelicerata</taxon>
        <taxon>Arachnida</taxon>
        <taxon>Acari</taxon>
        <taxon>Parasitiformes</taxon>
        <taxon>Ixodida</taxon>
        <taxon>Ixodoidea</taxon>
        <taxon>Ixodidae</taxon>
        <taxon>Ixodinae</taxon>
        <taxon>Ixodes</taxon>
    </lineage>
</organism>
<accession>A0A131XUW7</accession>
<proteinExistence type="evidence at transcript level"/>
<dbReference type="AlphaFoldDB" id="A0A131XUW7"/>
<feature type="region of interest" description="Disordered" evidence="3">
    <location>
        <begin position="1"/>
        <end position="32"/>
    </location>
</feature>
<evidence type="ECO:0000256" key="1">
    <source>
        <dbReference type="ARBA" id="ARBA00006781"/>
    </source>
</evidence>
<evidence type="ECO:0000256" key="3">
    <source>
        <dbReference type="SAM" id="MobiDB-lite"/>
    </source>
</evidence>
<dbReference type="PANTHER" id="PTHR13261:SF0">
    <property type="entry name" value="BRCA2 AND CDKN1A-INTERACTING PROTEIN"/>
    <property type="match status" value="1"/>
</dbReference>
<evidence type="ECO:0000256" key="2">
    <source>
        <dbReference type="PIRNR" id="PIRNR028983"/>
    </source>
</evidence>
<reference evidence="4" key="1">
    <citation type="submission" date="2016-02" db="EMBL/GenBank/DDBJ databases">
        <title>RNAseq analyses of the midgut from blood- or serum-fed Ixodes ricinus ticks.</title>
        <authorList>
            <person name="Perner J."/>
            <person name="Provaznik J."/>
            <person name="Schrenkova J."/>
            <person name="Urbanova V."/>
            <person name="Ribeiro J.M."/>
            <person name="Kopacek P."/>
        </authorList>
    </citation>
    <scope>NUCLEOTIDE SEQUENCE</scope>
    <source>
        <tissue evidence="4">Gut</tissue>
    </source>
</reference>